<dbReference type="GO" id="GO:0008734">
    <property type="term" value="F:L-aspartate oxidase activity"/>
    <property type="evidence" value="ECO:0007669"/>
    <property type="project" value="UniProtKB-UniRule"/>
</dbReference>
<feature type="domain" description="Fumarate reductase/succinate dehydrogenase flavoprotein-like C-terminal" evidence="14">
    <location>
        <begin position="480"/>
        <end position="515"/>
    </location>
</feature>
<dbReference type="UniPathway" id="UPA00253">
    <property type="reaction ID" value="UER00326"/>
</dbReference>
<dbReference type="SUPFAM" id="SSF46977">
    <property type="entry name" value="Succinate dehydrogenase/fumarate reductase flavoprotein C-terminal domain"/>
    <property type="match status" value="1"/>
</dbReference>
<dbReference type="InterPro" id="IPR027477">
    <property type="entry name" value="Succ_DH/fumarate_Rdtase_cat_sf"/>
</dbReference>
<evidence type="ECO:0000256" key="2">
    <source>
        <dbReference type="ARBA" id="ARBA00004950"/>
    </source>
</evidence>
<dbReference type="NCBIfam" id="NF005701">
    <property type="entry name" value="PRK07512.1"/>
    <property type="match status" value="1"/>
</dbReference>
<sequence>MTDDLLSALNRGDRSTATPAGPGPDDVIVLGGGLAGLFCALKLSPRPVTVLTAAPIGEGASSAWAQGGIAAAVSEGDTAEAHANDTIAVGGGICDEDIVRAMTGEAAERIADLLSYGVPFDKDLEGRLRLSREAAHSQRRVVRVGGDRAGRAIMDAVVATVRNTPSIRVIEGFTGESLIMETGTVSGIVARRNADGRRFSFSARAVVLASGGTGHLYEVTTNPPEACGQGIAMAARAGAVIADAEFVQFHPTAIDIGRDPAPLATEALRGEGSRLINRAGERFMEAAHPLKELAPRDIVARAIHREVAAGRGAFLDTREAVGTAFPERYPTVNGSCREAGIDPVREPIPVRPAAHYHMGGVWTDERGRTSLDGLWAAGEVSSTGAHGANRLASNSLLEAVVFAARIAEDVARVVPAGAAPQWRALPAIDGQADASDTDAATIARLRRTMAEKVGVVRDGAGLRAALSEIAALSAECDGIDCANMIVTARLIAAAAYARLESRGAHCRSDFPHEDTTLARRSRMTLADADAILRDALATQITPAPMLEDAR</sequence>
<accession>A0A2T5VEN2</accession>
<comment type="catalytic activity">
    <reaction evidence="9">
        <text>L-aspartate + O2 = iminosuccinate + H2O2</text>
        <dbReference type="Rhea" id="RHEA:25876"/>
        <dbReference type="ChEBI" id="CHEBI:15379"/>
        <dbReference type="ChEBI" id="CHEBI:16240"/>
        <dbReference type="ChEBI" id="CHEBI:29991"/>
        <dbReference type="ChEBI" id="CHEBI:77875"/>
        <dbReference type="EC" id="1.4.3.16"/>
    </reaction>
    <physiologicalReaction direction="left-to-right" evidence="9">
        <dbReference type="Rhea" id="RHEA:25877"/>
    </physiologicalReaction>
</comment>
<comment type="pathway">
    <text evidence="2 12">Cofactor biosynthesis; NAD(+) biosynthesis; iminoaspartate from L-aspartate (oxidase route): step 1/1.</text>
</comment>
<dbReference type="Gene3D" id="1.20.58.100">
    <property type="entry name" value="Fumarate reductase/succinate dehydrogenase flavoprotein-like, C-terminal domain"/>
    <property type="match status" value="1"/>
</dbReference>
<dbReference type="GO" id="GO:0005737">
    <property type="term" value="C:cytoplasm"/>
    <property type="evidence" value="ECO:0007669"/>
    <property type="project" value="UniProtKB-SubCell"/>
</dbReference>
<keyword evidence="8 12" id="KW-0560">Oxidoreductase</keyword>
<keyword evidence="5 12" id="KW-0285">Flavoprotein</keyword>
<evidence type="ECO:0000256" key="11">
    <source>
        <dbReference type="PIRSR" id="PIRSR000171-1"/>
    </source>
</evidence>
<protein>
    <recommendedName>
        <fullName evidence="4 10">L-aspartate oxidase</fullName>
        <ecNumber evidence="4 10">1.4.3.16</ecNumber>
    </recommendedName>
</protein>
<evidence type="ECO:0000256" key="9">
    <source>
        <dbReference type="ARBA" id="ARBA00048305"/>
    </source>
</evidence>
<evidence type="ECO:0000256" key="7">
    <source>
        <dbReference type="ARBA" id="ARBA00022827"/>
    </source>
</evidence>
<dbReference type="SUPFAM" id="SSF56425">
    <property type="entry name" value="Succinate dehydrogenase/fumarate reductase flavoprotein, catalytic domain"/>
    <property type="match status" value="1"/>
</dbReference>
<evidence type="ECO:0000256" key="12">
    <source>
        <dbReference type="RuleBase" id="RU362049"/>
    </source>
</evidence>
<dbReference type="Gene3D" id="3.50.50.60">
    <property type="entry name" value="FAD/NAD(P)-binding domain"/>
    <property type="match status" value="1"/>
</dbReference>
<dbReference type="InterPro" id="IPR037099">
    <property type="entry name" value="Fum_R/Succ_DH_flav-like_C_sf"/>
</dbReference>
<evidence type="ECO:0000256" key="3">
    <source>
        <dbReference type="ARBA" id="ARBA00008562"/>
    </source>
</evidence>
<dbReference type="FunFam" id="3.90.700.10:FF:000002">
    <property type="entry name" value="L-aspartate oxidase"/>
    <property type="match status" value="1"/>
</dbReference>
<evidence type="ECO:0000256" key="6">
    <source>
        <dbReference type="ARBA" id="ARBA00022642"/>
    </source>
</evidence>
<evidence type="ECO:0000259" key="13">
    <source>
        <dbReference type="Pfam" id="PF00890"/>
    </source>
</evidence>
<dbReference type="RefSeq" id="WP_107987803.1">
    <property type="nucleotide sequence ID" value="NZ_QAYG01000001.1"/>
</dbReference>
<evidence type="ECO:0000259" key="14">
    <source>
        <dbReference type="Pfam" id="PF02910"/>
    </source>
</evidence>
<dbReference type="PANTHER" id="PTHR42716">
    <property type="entry name" value="L-ASPARTATE OXIDASE"/>
    <property type="match status" value="1"/>
</dbReference>
<comment type="subcellular location">
    <subcellularLocation>
        <location evidence="12">Cytoplasm</location>
    </subcellularLocation>
</comment>
<dbReference type="Pfam" id="PF02910">
    <property type="entry name" value="Succ_DH_flav_C"/>
    <property type="match status" value="1"/>
</dbReference>
<evidence type="ECO:0000313" key="15">
    <source>
        <dbReference type="EMBL" id="PTW62203.1"/>
    </source>
</evidence>
<dbReference type="InterPro" id="IPR036188">
    <property type="entry name" value="FAD/NAD-bd_sf"/>
</dbReference>
<dbReference type="NCBIfam" id="TIGR00551">
    <property type="entry name" value="nadB"/>
    <property type="match status" value="1"/>
</dbReference>
<evidence type="ECO:0000256" key="5">
    <source>
        <dbReference type="ARBA" id="ARBA00022630"/>
    </source>
</evidence>
<dbReference type="PANTHER" id="PTHR42716:SF2">
    <property type="entry name" value="L-ASPARTATE OXIDASE, CHLOROPLASTIC"/>
    <property type="match status" value="1"/>
</dbReference>
<gene>
    <name evidence="15" type="ORF">C8N35_101240</name>
</gene>
<dbReference type="Gene3D" id="3.90.700.10">
    <property type="entry name" value="Succinate dehydrogenase/fumarate reductase flavoprotein, catalytic domain"/>
    <property type="match status" value="1"/>
</dbReference>
<comment type="caution">
    <text evidence="15">The sequence shown here is derived from an EMBL/GenBank/DDBJ whole genome shotgun (WGS) entry which is preliminary data.</text>
</comment>
<dbReference type="EMBL" id="QAYG01000001">
    <property type="protein sequence ID" value="PTW62203.1"/>
    <property type="molecule type" value="Genomic_DNA"/>
</dbReference>
<dbReference type="InterPro" id="IPR015939">
    <property type="entry name" value="Fum_Rdtase/Succ_DH_flav-like_C"/>
</dbReference>
<dbReference type="Pfam" id="PF00890">
    <property type="entry name" value="FAD_binding_2"/>
    <property type="match status" value="1"/>
</dbReference>
<dbReference type="Proteomes" id="UP000244081">
    <property type="component" value="Unassembled WGS sequence"/>
</dbReference>
<evidence type="ECO:0000256" key="4">
    <source>
        <dbReference type="ARBA" id="ARBA00012173"/>
    </source>
</evidence>
<evidence type="ECO:0000256" key="1">
    <source>
        <dbReference type="ARBA" id="ARBA00001974"/>
    </source>
</evidence>
<feature type="active site" description="Proton acceptor" evidence="11">
    <location>
        <position position="296"/>
    </location>
</feature>
<dbReference type="OrthoDB" id="9806724at2"/>
<comment type="cofactor">
    <cofactor evidence="1 12">
        <name>FAD</name>
        <dbReference type="ChEBI" id="CHEBI:57692"/>
    </cofactor>
</comment>
<reference evidence="15 16" key="1">
    <citation type="submission" date="2018-04" db="EMBL/GenBank/DDBJ databases">
        <title>Genomic Encyclopedia of Archaeal and Bacterial Type Strains, Phase II (KMG-II): from individual species to whole genera.</title>
        <authorList>
            <person name="Goeker M."/>
        </authorList>
    </citation>
    <scope>NUCLEOTIDE SEQUENCE [LARGE SCALE GENOMIC DNA]</scope>
    <source>
        <strain evidence="15 16">DSM 23382</strain>
    </source>
</reference>
<dbReference type="EC" id="1.4.3.16" evidence="4 10"/>
<evidence type="ECO:0000313" key="16">
    <source>
        <dbReference type="Proteomes" id="UP000244081"/>
    </source>
</evidence>
<comment type="similarity">
    <text evidence="3 12">Belongs to the FAD-dependent oxidoreductase 2 family. NadB subfamily.</text>
</comment>
<proteinExistence type="inferred from homology"/>
<dbReference type="InterPro" id="IPR003953">
    <property type="entry name" value="FAD-dep_OxRdtase_2_FAD-bd"/>
</dbReference>
<keyword evidence="6 12" id="KW-0662">Pyridine nucleotide biosynthesis</keyword>
<keyword evidence="16" id="KW-1185">Reference proteome</keyword>
<feature type="domain" description="FAD-dependent oxidoreductase 2 FAD-binding" evidence="13">
    <location>
        <begin position="26"/>
        <end position="396"/>
    </location>
</feature>
<name>A0A2T5VEN2_9HYPH</name>
<dbReference type="PRINTS" id="PR00368">
    <property type="entry name" value="FADPNR"/>
</dbReference>
<dbReference type="AlphaFoldDB" id="A0A2T5VEN2"/>
<organism evidence="15 16">
    <name type="scientific">Breoghania corrubedonensis</name>
    <dbReference type="NCBI Taxonomy" id="665038"/>
    <lineage>
        <taxon>Bacteria</taxon>
        <taxon>Pseudomonadati</taxon>
        <taxon>Pseudomonadota</taxon>
        <taxon>Alphaproteobacteria</taxon>
        <taxon>Hyphomicrobiales</taxon>
        <taxon>Stappiaceae</taxon>
        <taxon>Breoghania</taxon>
    </lineage>
</organism>
<dbReference type="InterPro" id="IPR005288">
    <property type="entry name" value="NadB"/>
</dbReference>
<dbReference type="PIRSF" id="PIRSF000171">
    <property type="entry name" value="SDHA_APRA_LASPO"/>
    <property type="match status" value="1"/>
</dbReference>
<comment type="function">
    <text evidence="12">Catalyzes the oxidation of L-aspartate to iminoaspartate.</text>
</comment>
<dbReference type="GO" id="GO:0034628">
    <property type="term" value="P:'de novo' NAD+ biosynthetic process from L-aspartate"/>
    <property type="evidence" value="ECO:0007669"/>
    <property type="project" value="TreeGrafter"/>
</dbReference>
<evidence type="ECO:0000256" key="10">
    <source>
        <dbReference type="NCBIfam" id="TIGR00551"/>
    </source>
</evidence>
<evidence type="ECO:0000256" key="8">
    <source>
        <dbReference type="ARBA" id="ARBA00023002"/>
    </source>
</evidence>
<dbReference type="SUPFAM" id="SSF51905">
    <property type="entry name" value="FAD/NAD(P)-binding domain"/>
    <property type="match status" value="1"/>
</dbReference>
<keyword evidence="7 12" id="KW-0274">FAD</keyword>